<comment type="caution">
    <text evidence="1">The sequence shown here is derived from an EMBL/GenBank/DDBJ whole genome shotgun (WGS) entry which is preliminary data.</text>
</comment>
<protein>
    <submittedName>
        <fullName evidence="1">Uncharacterized protein</fullName>
    </submittedName>
</protein>
<accession>A0ACC1SWJ9</accession>
<dbReference type="EMBL" id="JANRMS010000067">
    <property type="protein sequence ID" value="KAJ3547802.1"/>
    <property type="molecule type" value="Genomic_DNA"/>
</dbReference>
<organism evidence="1 2">
    <name type="scientific">Fusarium decemcellulare</name>
    <dbReference type="NCBI Taxonomy" id="57161"/>
    <lineage>
        <taxon>Eukaryota</taxon>
        <taxon>Fungi</taxon>
        <taxon>Dikarya</taxon>
        <taxon>Ascomycota</taxon>
        <taxon>Pezizomycotina</taxon>
        <taxon>Sordariomycetes</taxon>
        <taxon>Hypocreomycetidae</taxon>
        <taxon>Hypocreales</taxon>
        <taxon>Nectriaceae</taxon>
        <taxon>Fusarium</taxon>
        <taxon>Fusarium decemcellulare species complex</taxon>
    </lineage>
</organism>
<dbReference type="Proteomes" id="UP001148629">
    <property type="component" value="Unassembled WGS sequence"/>
</dbReference>
<gene>
    <name evidence="1" type="ORF">NM208_g1325</name>
</gene>
<evidence type="ECO:0000313" key="1">
    <source>
        <dbReference type="EMBL" id="KAJ3547802.1"/>
    </source>
</evidence>
<evidence type="ECO:0000313" key="2">
    <source>
        <dbReference type="Proteomes" id="UP001148629"/>
    </source>
</evidence>
<proteinExistence type="predicted"/>
<name>A0ACC1SWJ9_9HYPO</name>
<sequence length="1072" mass="118139">MRAYHMMPPTRPTTSSSSATATEDALGVESVEPSHSRANHFQIVWNSAFVTDEALRHEYQGEGTREVPYLVEFLPNDSWNPMTFTKWKKWTITLLLGVATLAVTFASTAYSGGVIEIMRDFQVSTEVATLGISLFVLGFAVGPLLWAPMSELYGRQIIFLVSYSALTAFNAGTAAAQNTATLIILRFLAGAFGSSPLTNAGGVIADLFPPSERGVAAAIFATAPFLGPSIGPIVGGFLGAEEGWRWVAGVMAIFTGVLLIACALLVPETYAPVILRRRATELSRKTGKVYISKLEAHRPHRTVSHEFKVALSRPWLMLFREPIVLLTSIYMAIVYGTLYMMFAAFPIVYQLKRGWSPGVGGLAFIGIAVGIFCAVAYAGLDNKRYLRLLTASNGVVSPESRLPPAIVGSFLLPIGLFWFAWTNGPEIHWIVSIIASAFFAAGLVLVFLSLMGYLIDSYGIFSASVLAANSVLRSLFGAAFPLFTTHMYEELGIHWASSIPAFLALACIPFPLLFYRYGARIRANCRFSAEASNVLERIRTRDEDIDEDEAMAEIASHQGRRGGHQSGLLVDGDAITPDLKVAVKLLLYRGSTPQPKPSTLFDGVAGQDAAASRRPQEVPKWVRALQETTRKGEKRRALGLVWAVLTIGYESRAVLSENPMPPATVEGIEAATSQPRRRHDSTPASTSPPPVATAAPPSSLHHPSRPPPPPPPVLRQNPVVISKPSVGTSSPTLDHRLPHSGTPPALPANRADNASPQLFSPDWMQTLRLLHHYSTVVYLTLSRDPATAELWKTAVPESAFSHEFLMHGLLGVSALHYAHTHPDQEHEYTLVSSHYQNLALRYFTAHLPDLNDQNCKPFFFLGTFIFLLTTCSIARPRESEKPVTPEDIARSFLLIQGVKTIVSFKPIETWKQDGPLAPLIQMMDPVEVIQTGAFQTRMEHLSALARQVRPFGFDAINTQTACLLAIESLRTTHCACMSKHSMSVARRVWMWPMTLTQLFVDLIRSTDPLALIILAHYAALVRQYEHPDWINQGWSVNVMASVESSLDREWREWITWPKKSIQEGINVDDMYF</sequence>
<reference evidence="1" key="1">
    <citation type="submission" date="2022-08" db="EMBL/GenBank/DDBJ databases">
        <title>Genome Sequence of Fusarium decemcellulare.</title>
        <authorList>
            <person name="Buettner E."/>
        </authorList>
    </citation>
    <scope>NUCLEOTIDE SEQUENCE</scope>
    <source>
        <strain evidence="1">Babe19</strain>
    </source>
</reference>
<keyword evidence="2" id="KW-1185">Reference proteome</keyword>